<comment type="caution">
    <text evidence="1">The sequence shown here is derived from an EMBL/GenBank/DDBJ whole genome shotgun (WGS) entry which is preliminary data.</text>
</comment>
<evidence type="ECO:0000313" key="1">
    <source>
        <dbReference type="EMBL" id="KAI5079546.1"/>
    </source>
</evidence>
<keyword evidence="2" id="KW-1185">Reference proteome</keyword>
<organism evidence="1 2">
    <name type="scientific">Adiantum capillus-veneris</name>
    <name type="common">Maidenhair fern</name>
    <dbReference type="NCBI Taxonomy" id="13818"/>
    <lineage>
        <taxon>Eukaryota</taxon>
        <taxon>Viridiplantae</taxon>
        <taxon>Streptophyta</taxon>
        <taxon>Embryophyta</taxon>
        <taxon>Tracheophyta</taxon>
        <taxon>Polypodiopsida</taxon>
        <taxon>Polypodiidae</taxon>
        <taxon>Polypodiales</taxon>
        <taxon>Pteridineae</taxon>
        <taxon>Pteridaceae</taxon>
        <taxon>Vittarioideae</taxon>
        <taxon>Adiantum</taxon>
    </lineage>
</organism>
<protein>
    <submittedName>
        <fullName evidence="1">Uncharacterized protein</fullName>
    </submittedName>
</protein>
<dbReference type="AlphaFoldDB" id="A0A9D4V4D5"/>
<dbReference type="EMBL" id="JABFUD020000005">
    <property type="protein sequence ID" value="KAI5079546.1"/>
    <property type="molecule type" value="Genomic_DNA"/>
</dbReference>
<dbReference type="Proteomes" id="UP000886520">
    <property type="component" value="Chromosome 5"/>
</dbReference>
<sequence length="81" mass="9476">MMDPIRVQKDGFRSFFNLLRIAVVSYVFFLPSQKKLTLGSQLNRAKTCHTVTLTNFVPYLRQTKKRRGCYYGSQEHTSLEN</sequence>
<reference evidence="1 2" key="1">
    <citation type="submission" date="2021-01" db="EMBL/GenBank/DDBJ databases">
        <title>Adiantum capillus-veneris genome.</title>
        <authorList>
            <person name="Fang Y."/>
            <person name="Liao Q."/>
        </authorList>
    </citation>
    <scope>NUCLEOTIDE SEQUENCE [LARGE SCALE GENOMIC DNA]</scope>
    <source>
        <strain evidence="1">H3</strain>
        <tissue evidence="1">Leaf</tissue>
    </source>
</reference>
<evidence type="ECO:0000313" key="2">
    <source>
        <dbReference type="Proteomes" id="UP000886520"/>
    </source>
</evidence>
<name>A0A9D4V4D5_ADICA</name>
<proteinExistence type="predicted"/>
<gene>
    <name evidence="1" type="ORF">GOP47_0005025</name>
</gene>
<accession>A0A9D4V4D5</accession>